<dbReference type="Gene3D" id="1.10.260.40">
    <property type="entry name" value="lambda repressor-like DNA-binding domains"/>
    <property type="match status" value="1"/>
</dbReference>
<proteinExistence type="predicted"/>
<dbReference type="GO" id="GO:0003677">
    <property type="term" value="F:DNA binding"/>
    <property type="evidence" value="ECO:0007669"/>
    <property type="project" value="InterPro"/>
</dbReference>
<accession>A0A2P7SE38</accession>
<name>A0A2P7SE38_9HYPH</name>
<gene>
    <name evidence="2" type="ORF">C7I85_12145</name>
</gene>
<evidence type="ECO:0000313" key="3">
    <source>
        <dbReference type="Proteomes" id="UP000240653"/>
    </source>
</evidence>
<feature type="domain" description="HTH cro/C1-type" evidence="1">
    <location>
        <begin position="39"/>
        <end position="93"/>
    </location>
</feature>
<dbReference type="CDD" id="cd00093">
    <property type="entry name" value="HTH_XRE"/>
    <property type="match status" value="1"/>
</dbReference>
<dbReference type="Pfam" id="PF01381">
    <property type="entry name" value="HTH_3"/>
    <property type="match status" value="1"/>
</dbReference>
<dbReference type="AlphaFoldDB" id="A0A2P7SE38"/>
<evidence type="ECO:0000313" key="2">
    <source>
        <dbReference type="EMBL" id="PSJ60786.1"/>
    </source>
</evidence>
<evidence type="ECO:0000259" key="1">
    <source>
        <dbReference type="PROSITE" id="PS50943"/>
    </source>
</evidence>
<dbReference type="EMBL" id="PXYL01000005">
    <property type="protein sequence ID" value="PSJ60786.1"/>
    <property type="molecule type" value="Genomic_DNA"/>
</dbReference>
<sequence length="134" mass="14610">MSPTISSIADTSSVLYEGRAKTSEIADIPVMSDDWKKRLEEGIKAKDKTQRAVSLAAGMAPGYVNSLIKGGKDPTIDNLIKVCDAAGISLYYVLYGVEMSPETEEIIRLLESSKKKRDSLLQLLRATDTPETAE</sequence>
<dbReference type="Proteomes" id="UP000240653">
    <property type="component" value="Unassembled WGS sequence"/>
</dbReference>
<dbReference type="SUPFAM" id="SSF47413">
    <property type="entry name" value="lambda repressor-like DNA-binding domains"/>
    <property type="match status" value="1"/>
</dbReference>
<dbReference type="OrthoDB" id="7924611at2"/>
<dbReference type="SMART" id="SM00530">
    <property type="entry name" value="HTH_XRE"/>
    <property type="match status" value="1"/>
</dbReference>
<organism evidence="2 3">
    <name type="scientific">Pseudaminobacter soli</name>
    <name type="common">ex Li et al. 2025</name>
    <dbReference type="NCBI Taxonomy" id="1295366"/>
    <lineage>
        <taxon>Bacteria</taxon>
        <taxon>Pseudomonadati</taxon>
        <taxon>Pseudomonadota</taxon>
        <taxon>Alphaproteobacteria</taxon>
        <taxon>Hyphomicrobiales</taxon>
        <taxon>Phyllobacteriaceae</taxon>
        <taxon>Pseudaminobacter</taxon>
    </lineage>
</organism>
<reference evidence="2 3" key="1">
    <citation type="submission" date="2018-03" db="EMBL/GenBank/DDBJ databases">
        <title>The draft genome of Mesorhizobium soli JCM 19897.</title>
        <authorList>
            <person name="Li L."/>
            <person name="Liu L."/>
            <person name="Liang L."/>
            <person name="Wang T."/>
            <person name="Zhang X."/>
        </authorList>
    </citation>
    <scope>NUCLEOTIDE SEQUENCE [LARGE SCALE GENOMIC DNA]</scope>
    <source>
        <strain evidence="2 3">JCM 19897</strain>
    </source>
</reference>
<protein>
    <submittedName>
        <fullName evidence="2">Transcriptional regulator</fullName>
    </submittedName>
</protein>
<keyword evidence="3" id="KW-1185">Reference proteome</keyword>
<dbReference type="PROSITE" id="PS50943">
    <property type="entry name" value="HTH_CROC1"/>
    <property type="match status" value="1"/>
</dbReference>
<comment type="caution">
    <text evidence="2">The sequence shown here is derived from an EMBL/GenBank/DDBJ whole genome shotgun (WGS) entry which is preliminary data.</text>
</comment>
<dbReference type="InterPro" id="IPR010982">
    <property type="entry name" value="Lambda_DNA-bd_dom_sf"/>
</dbReference>
<dbReference type="InterPro" id="IPR001387">
    <property type="entry name" value="Cro/C1-type_HTH"/>
</dbReference>